<dbReference type="RefSeq" id="WP_394411977.1">
    <property type="nucleotide sequence ID" value="NZ_JBIGIC010000007.1"/>
</dbReference>
<dbReference type="InterPro" id="IPR011969">
    <property type="entry name" value="Clan_AA_Asp_peptidase_C"/>
</dbReference>
<evidence type="ECO:0000313" key="5">
    <source>
        <dbReference type="Proteomes" id="UP001606134"/>
    </source>
</evidence>
<feature type="transmembrane region" description="Helical" evidence="2">
    <location>
        <begin position="12"/>
        <end position="30"/>
    </location>
</feature>
<dbReference type="GO" id="GO:0008233">
    <property type="term" value="F:peptidase activity"/>
    <property type="evidence" value="ECO:0007669"/>
    <property type="project" value="UniProtKB-KW"/>
</dbReference>
<keyword evidence="2" id="KW-0472">Membrane</keyword>
<dbReference type="InterPro" id="IPR021109">
    <property type="entry name" value="Peptidase_aspartic_dom_sf"/>
</dbReference>
<dbReference type="InterPro" id="IPR001995">
    <property type="entry name" value="Peptidase_A2_cat"/>
</dbReference>
<accession>A0ABW7HDJ9</accession>
<evidence type="ECO:0000313" key="4">
    <source>
        <dbReference type="EMBL" id="MFG6487993.1"/>
    </source>
</evidence>
<reference evidence="4 5" key="1">
    <citation type="submission" date="2024-08" db="EMBL/GenBank/DDBJ databases">
        <authorList>
            <person name="Lu H."/>
        </authorList>
    </citation>
    <scope>NUCLEOTIDE SEQUENCE [LARGE SCALE GENOMIC DNA]</scope>
    <source>
        <strain evidence="4 5">BYS78W</strain>
    </source>
</reference>
<dbReference type="PROSITE" id="PS50175">
    <property type="entry name" value="ASP_PROT_RETROV"/>
    <property type="match status" value="1"/>
</dbReference>
<dbReference type="Gene3D" id="2.40.70.10">
    <property type="entry name" value="Acid Proteases"/>
    <property type="match status" value="1"/>
</dbReference>
<dbReference type="SUPFAM" id="SSF50630">
    <property type="entry name" value="Acid proteases"/>
    <property type="match status" value="1"/>
</dbReference>
<dbReference type="InterPro" id="IPR001969">
    <property type="entry name" value="Aspartic_peptidase_AS"/>
</dbReference>
<name>A0ABW7HDJ9_9BURK</name>
<keyword evidence="1" id="KW-0378">Hydrolase</keyword>
<dbReference type="Proteomes" id="UP001606134">
    <property type="component" value="Unassembled WGS sequence"/>
</dbReference>
<dbReference type="PROSITE" id="PS00141">
    <property type="entry name" value="ASP_PROTEASE"/>
    <property type="match status" value="1"/>
</dbReference>
<evidence type="ECO:0000256" key="1">
    <source>
        <dbReference type="ARBA" id="ARBA00022801"/>
    </source>
</evidence>
<evidence type="ECO:0000256" key="2">
    <source>
        <dbReference type="SAM" id="Phobius"/>
    </source>
</evidence>
<feature type="domain" description="Peptidase A2" evidence="3">
    <location>
        <begin position="67"/>
        <end position="142"/>
    </location>
</feature>
<dbReference type="InterPro" id="IPR034122">
    <property type="entry name" value="Retropepsin-like_bacterial"/>
</dbReference>
<dbReference type="Pfam" id="PF13975">
    <property type="entry name" value="gag-asp_proteas"/>
    <property type="match status" value="1"/>
</dbReference>
<dbReference type="EMBL" id="JBIGIC010000007">
    <property type="protein sequence ID" value="MFG6487993.1"/>
    <property type="molecule type" value="Genomic_DNA"/>
</dbReference>
<keyword evidence="5" id="KW-1185">Reference proteome</keyword>
<dbReference type="GO" id="GO:0006508">
    <property type="term" value="P:proteolysis"/>
    <property type="evidence" value="ECO:0007669"/>
    <property type="project" value="UniProtKB-KW"/>
</dbReference>
<keyword evidence="4" id="KW-0645">Protease</keyword>
<dbReference type="CDD" id="cd05483">
    <property type="entry name" value="retropepsin_like_bacteria"/>
    <property type="match status" value="1"/>
</dbReference>
<dbReference type="NCBIfam" id="TIGR02281">
    <property type="entry name" value="clan_AA_DTGA"/>
    <property type="match status" value="1"/>
</dbReference>
<sequence length="162" mass="17456">MSQKDLPHTAKLMTIWLLIGLVIFLGIKAWEHEREASRFRLAGDMVVLTRAPDGHFHWPGRVGDVEVDFLVDTGATSTALPQALAERAGLKPLGPIQTHTAGGTASGFAARADVTLQGGVRADRLPVAVLPDLASPLLGMDVLGRLHFSQKPGELRIEPKKE</sequence>
<keyword evidence="2" id="KW-0812">Transmembrane</keyword>
<gene>
    <name evidence="4" type="ORF">ACG04R_15015</name>
</gene>
<keyword evidence="2" id="KW-1133">Transmembrane helix</keyword>
<evidence type="ECO:0000259" key="3">
    <source>
        <dbReference type="PROSITE" id="PS50175"/>
    </source>
</evidence>
<proteinExistence type="predicted"/>
<organism evidence="4 5">
    <name type="scientific">Pelomonas candidula</name>
    <dbReference type="NCBI Taxonomy" id="3299025"/>
    <lineage>
        <taxon>Bacteria</taxon>
        <taxon>Pseudomonadati</taxon>
        <taxon>Pseudomonadota</taxon>
        <taxon>Betaproteobacteria</taxon>
        <taxon>Burkholderiales</taxon>
        <taxon>Sphaerotilaceae</taxon>
        <taxon>Roseateles</taxon>
    </lineage>
</organism>
<protein>
    <submittedName>
        <fullName evidence="4">TIGR02281 family clan AA aspartic protease</fullName>
    </submittedName>
</protein>
<comment type="caution">
    <text evidence="4">The sequence shown here is derived from an EMBL/GenBank/DDBJ whole genome shotgun (WGS) entry which is preliminary data.</text>
</comment>